<dbReference type="InterPro" id="IPR050312">
    <property type="entry name" value="IolE/XylAMocC-like"/>
</dbReference>
<dbReference type="Proteomes" id="UP000680279">
    <property type="component" value="Unassembled WGS sequence"/>
</dbReference>
<reference evidence="2 3" key="1">
    <citation type="submission" date="2021-03" db="EMBL/GenBank/DDBJ databases">
        <title>Antimicrobial resistance genes in bacteria isolated from Japanese honey, and their potential for conferring macrolide and lincosamide resistance in the American foulbrood pathogen Paenibacillus larvae.</title>
        <authorList>
            <person name="Okamoto M."/>
            <person name="Kumagai M."/>
            <person name="Kanamori H."/>
            <person name="Takamatsu D."/>
        </authorList>
    </citation>
    <scope>NUCLEOTIDE SEQUENCE [LARGE SCALE GENOMIC DNA]</scope>
    <source>
        <strain evidence="2 3">J1TS3</strain>
    </source>
</reference>
<dbReference type="Gene3D" id="3.20.20.150">
    <property type="entry name" value="Divalent-metal-dependent TIM barrel enzymes"/>
    <property type="match status" value="1"/>
</dbReference>
<dbReference type="SUPFAM" id="SSF51658">
    <property type="entry name" value="Xylose isomerase-like"/>
    <property type="match status" value="1"/>
</dbReference>
<feature type="domain" description="Xylose isomerase-like TIM barrel" evidence="1">
    <location>
        <begin position="26"/>
        <end position="232"/>
    </location>
</feature>
<dbReference type="InterPro" id="IPR036237">
    <property type="entry name" value="Xyl_isomerase-like_sf"/>
</dbReference>
<comment type="caution">
    <text evidence="2">The sequence shown here is derived from an EMBL/GenBank/DDBJ whole genome shotgun (WGS) entry which is preliminary data.</text>
</comment>
<dbReference type="SMART" id="SM00518">
    <property type="entry name" value="AP2Ec"/>
    <property type="match status" value="1"/>
</dbReference>
<evidence type="ECO:0000313" key="3">
    <source>
        <dbReference type="Proteomes" id="UP000680279"/>
    </source>
</evidence>
<dbReference type="RefSeq" id="WP_018706511.1">
    <property type="nucleotide sequence ID" value="NZ_BOQT01000002.1"/>
</dbReference>
<protein>
    <recommendedName>
        <fullName evidence="1">Xylose isomerase-like TIM barrel domain-containing protein</fullName>
    </recommendedName>
</protein>
<organism evidence="2 3">
    <name type="scientific">Siminovitchia fordii</name>
    <dbReference type="NCBI Taxonomy" id="254759"/>
    <lineage>
        <taxon>Bacteria</taxon>
        <taxon>Bacillati</taxon>
        <taxon>Bacillota</taxon>
        <taxon>Bacilli</taxon>
        <taxon>Bacillales</taxon>
        <taxon>Bacillaceae</taxon>
        <taxon>Siminovitchia</taxon>
    </lineage>
</organism>
<evidence type="ECO:0000313" key="2">
    <source>
        <dbReference type="EMBL" id="GIN19491.1"/>
    </source>
</evidence>
<dbReference type="Pfam" id="PF01261">
    <property type="entry name" value="AP_endonuc_2"/>
    <property type="match status" value="1"/>
</dbReference>
<dbReference type="InterPro" id="IPR001719">
    <property type="entry name" value="AP_endonuc_2"/>
</dbReference>
<dbReference type="InterPro" id="IPR013022">
    <property type="entry name" value="Xyl_isomerase-like_TIM-brl"/>
</dbReference>
<sequence length="266" mass="30490">MKYSVSTYTLFGLPIEAAIRTLIAKGWNSIELMGEGIHHGRSLLDMDREHLEKIASLGKRNRISFGFHLPIDGFNPALPNEETEQLWKKCLFIAEILEVDYVLFHLGTNPSVDNGVESAARFSKKMLRDLPEKSKLVIENVPHAEMAVGTSMDELIKVIQMIDDPRASIMLDTGHCYMNKKHQFLEECQKVFPYLFGLHINDNHGLSDEHLQIGEGTIPFQPLLFALEDRELKYVFETNTLERAENSKNFVKMKSWRIEDVENSIK</sequence>
<dbReference type="EMBL" id="BOQT01000002">
    <property type="protein sequence ID" value="GIN19491.1"/>
    <property type="molecule type" value="Genomic_DNA"/>
</dbReference>
<keyword evidence="3" id="KW-1185">Reference proteome</keyword>
<proteinExistence type="predicted"/>
<evidence type="ECO:0000259" key="1">
    <source>
        <dbReference type="Pfam" id="PF01261"/>
    </source>
</evidence>
<dbReference type="PANTHER" id="PTHR12110">
    <property type="entry name" value="HYDROXYPYRUVATE ISOMERASE"/>
    <property type="match status" value="1"/>
</dbReference>
<accession>A0ABQ4K3J7</accession>
<gene>
    <name evidence="2" type="ORF">J1TS3_06250</name>
</gene>
<name>A0ABQ4K3J7_9BACI</name>